<proteinExistence type="predicted"/>
<organism evidence="2 3">
    <name type="scientific">Eiseniibacteriota bacterium</name>
    <dbReference type="NCBI Taxonomy" id="2212470"/>
    <lineage>
        <taxon>Bacteria</taxon>
        <taxon>Candidatus Eiseniibacteriota</taxon>
    </lineage>
</organism>
<feature type="chain" id="PRO_5047420298" evidence="1">
    <location>
        <begin position="21"/>
        <end position="230"/>
    </location>
</feature>
<evidence type="ECO:0000313" key="3">
    <source>
        <dbReference type="Proteomes" id="UP001593833"/>
    </source>
</evidence>
<sequence length="230" mass="24575">MKYALLSFVLMGLIAGSSTADVNDLSGGVLISHHPPECCGTYEPSQWCDVYEERGWGIATPEEQVNRIDAVTYSYATWFIIAAFCEDKQFCTVVFGLGEYEMGIWGFDTASVFSCGPGGDGSRCLELPTPKWPGPGEGTALTSTSGSWKGNHRAIYVISGYAYGYDGASGILPLAVNPQKRVGTFTNCDIVPVDFPIAAYGGMGINTDGVYVEPECGTGVEDVELPENAE</sequence>
<keyword evidence="1" id="KW-0732">Signal</keyword>
<accession>A0ABV6YM49</accession>
<evidence type="ECO:0000256" key="1">
    <source>
        <dbReference type="SAM" id="SignalP"/>
    </source>
</evidence>
<feature type="signal peptide" evidence="1">
    <location>
        <begin position="1"/>
        <end position="20"/>
    </location>
</feature>
<name>A0ABV6YM49_UNCEI</name>
<gene>
    <name evidence="2" type="ORF">ACFL6M_07400</name>
</gene>
<comment type="caution">
    <text evidence="2">The sequence shown here is derived from an EMBL/GenBank/DDBJ whole genome shotgun (WGS) entry which is preliminary data.</text>
</comment>
<reference evidence="2 3" key="1">
    <citation type="submission" date="2024-09" db="EMBL/GenBank/DDBJ databases">
        <authorList>
            <person name="D'Angelo T."/>
        </authorList>
    </citation>
    <scope>NUCLEOTIDE SEQUENCE [LARGE SCALE GENOMIC DNA]</scope>
    <source>
        <strain evidence="2">SAG AM-320-E07</strain>
    </source>
</reference>
<evidence type="ECO:0000313" key="2">
    <source>
        <dbReference type="EMBL" id="MFC1573407.1"/>
    </source>
</evidence>
<protein>
    <submittedName>
        <fullName evidence="2">Uncharacterized protein</fullName>
    </submittedName>
</protein>
<dbReference type="Proteomes" id="UP001593833">
    <property type="component" value="Unassembled WGS sequence"/>
</dbReference>
<keyword evidence="3" id="KW-1185">Reference proteome</keyword>
<dbReference type="EMBL" id="JBHPKH010000152">
    <property type="protein sequence ID" value="MFC1573407.1"/>
    <property type="molecule type" value="Genomic_DNA"/>
</dbReference>